<feature type="domain" description="HTH cro/C1-type" evidence="1">
    <location>
        <begin position="17"/>
        <end position="71"/>
    </location>
</feature>
<dbReference type="InterPro" id="IPR010982">
    <property type="entry name" value="Lambda_DNA-bd_dom_sf"/>
</dbReference>
<dbReference type="SMART" id="SM00530">
    <property type="entry name" value="HTH_XRE"/>
    <property type="match status" value="1"/>
</dbReference>
<reference evidence="2 3" key="1">
    <citation type="submission" date="2018-08" db="EMBL/GenBank/DDBJ databases">
        <title>Flavobacterium tibetense sp. nov., isolated from a wetland YonghuCo on Tibetan Plateau.</title>
        <authorList>
            <person name="Phurbu D."/>
            <person name="Lu H."/>
            <person name="Xing P."/>
        </authorList>
    </citation>
    <scope>NUCLEOTIDE SEQUENCE [LARGE SCALE GENOMIC DNA]</scope>
    <source>
        <strain evidence="2 3">DJC</strain>
    </source>
</reference>
<dbReference type="Pfam" id="PF09856">
    <property type="entry name" value="ScfRs"/>
    <property type="match status" value="1"/>
</dbReference>
<dbReference type="InterPro" id="IPR001387">
    <property type="entry name" value="Cro/C1-type_HTH"/>
</dbReference>
<dbReference type="PROSITE" id="PS50943">
    <property type="entry name" value="HTH_CROC1"/>
    <property type="match status" value="1"/>
</dbReference>
<dbReference type="Proteomes" id="UP000284547">
    <property type="component" value="Unassembled WGS sequence"/>
</dbReference>
<dbReference type="Gene3D" id="1.10.260.40">
    <property type="entry name" value="lambda repressor-like DNA-binding domains"/>
    <property type="match status" value="1"/>
</dbReference>
<dbReference type="Pfam" id="PF01381">
    <property type="entry name" value="HTH_3"/>
    <property type="match status" value="1"/>
</dbReference>
<gene>
    <name evidence="2" type="ORF">D1012_12160</name>
</gene>
<dbReference type="InterPro" id="IPR018653">
    <property type="entry name" value="ScfR_C"/>
</dbReference>
<dbReference type="OrthoDB" id="7790108at2"/>
<sequence>MPNSPPSSPASLTGSLIRERRLALGLRQGDVAQAVGISASYLNLIEHNRRRVGAEVLERLAGVLGTETAILSEGAGGALIDDLRAAASTAPGEKPELDRIEDFAGRFPGWAAVLAAQHHRAAQLERAVGALNDRLTHDPHLSASLHEVLSALASVRSTAAILADTEDIEPDWRERFHQNLHQDSERLAAGAEALVAYLDGSDTAVDTGLAAPQEEVEGWLAARGWQLAELEQPEGLAQLLTEVAGLASAAARSLAADFLRQAAAEAQNLPDAALRAALARGEDDPAVLARDTGLSVLAVMRRIALLPGSVAGLVICDASGTLLFRKPVDGFALPRFGAACPLWPLFAALARPMTPLVARVEPAGRAARVFRTLSICETRLPQGFAGPELREAAMLILPDDAPRGVGPVLAIGSSCRICPRGRCPARREPSILAEAGTAAGVQ</sequence>
<dbReference type="GO" id="GO:0003677">
    <property type="term" value="F:DNA binding"/>
    <property type="evidence" value="ECO:0007669"/>
    <property type="project" value="InterPro"/>
</dbReference>
<dbReference type="CDD" id="cd00093">
    <property type="entry name" value="HTH_XRE"/>
    <property type="match status" value="1"/>
</dbReference>
<dbReference type="SUPFAM" id="SSF47413">
    <property type="entry name" value="lambda repressor-like DNA-binding domains"/>
    <property type="match status" value="1"/>
</dbReference>
<protein>
    <submittedName>
        <fullName evidence="2">XRE family transcriptional regulator</fullName>
    </submittedName>
</protein>
<dbReference type="AlphaFoldDB" id="A0A411Z1G6"/>
<evidence type="ECO:0000313" key="3">
    <source>
        <dbReference type="Proteomes" id="UP000284547"/>
    </source>
</evidence>
<proteinExistence type="predicted"/>
<comment type="caution">
    <text evidence="2">The sequence shown here is derived from an EMBL/GenBank/DDBJ whole genome shotgun (WGS) entry which is preliminary data.</text>
</comment>
<name>A0A411Z1G6_9RHOB</name>
<organism evidence="2 3">
    <name type="scientific">Pseudotabrizicola alkalilacus</name>
    <dbReference type="NCBI Taxonomy" id="2305252"/>
    <lineage>
        <taxon>Bacteria</taxon>
        <taxon>Pseudomonadati</taxon>
        <taxon>Pseudomonadota</taxon>
        <taxon>Alphaproteobacteria</taxon>
        <taxon>Rhodobacterales</taxon>
        <taxon>Paracoccaceae</taxon>
        <taxon>Pseudotabrizicola</taxon>
    </lineage>
</organism>
<accession>A0A411Z1G6</accession>
<evidence type="ECO:0000313" key="2">
    <source>
        <dbReference type="EMBL" id="RGP36900.1"/>
    </source>
</evidence>
<dbReference type="EMBL" id="QWEY01000006">
    <property type="protein sequence ID" value="RGP36900.1"/>
    <property type="molecule type" value="Genomic_DNA"/>
</dbReference>
<dbReference type="RefSeq" id="WP_118152555.1">
    <property type="nucleotide sequence ID" value="NZ_QWEY01000006.1"/>
</dbReference>
<evidence type="ECO:0000259" key="1">
    <source>
        <dbReference type="PROSITE" id="PS50943"/>
    </source>
</evidence>
<keyword evidence="3" id="KW-1185">Reference proteome</keyword>